<organism evidence="2 3">
    <name type="scientific">Polytolypa hystricis (strain UAMH7299)</name>
    <dbReference type="NCBI Taxonomy" id="1447883"/>
    <lineage>
        <taxon>Eukaryota</taxon>
        <taxon>Fungi</taxon>
        <taxon>Dikarya</taxon>
        <taxon>Ascomycota</taxon>
        <taxon>Pezizomycotina</taxon>
        <taxon>Eurotiomycetes</taxon>
        <taxon>Eurotiomycetidae</taxon>
        <taxon>Onygenales</taxon>
        <taxon>Onygenales incertae sedis</taxon>
        <taxon>Polytolypa</taxon>
    </lineage>
</organism>
<dbReference type="AlphaFoldDB" id="A0A2B7Z0F5"/>
<sequence length="354" mass="40077">MDSMHHLEIDTESNADVSQVLTWRLSLEDEPMICDRSRTPSPESNLGYEPKPSTKRCFPPASSPDSGIGLSDDDDCPSISPPDSGIGLEDDNERPSISPTVSAARNHAMQVLAACRSSLLMHELTRMRKARVGFHNWMAFWRRIYDPAVARALFDQVSIVFPKIDKVFQEMSERLYSITRDTGERMMRASSDAEIFALWEEMERWVITYRRFRQLHVKVLLENLRCNLERIPVDVPDGLWDDLKRGVFALDSEGNYHPGDPQAEKRDEEQGRKPQGADVYIRFDPNLVTRPGFNDEFRGALQAAVDRAELDRALEEGLDGFDDNGDEEESGFDSGFTSSEWLGESTEDTSSCSS</sequence>
<feature type="region of interest" description="Disordered" evidence="1">
    <location>
        <begin position="251"/>
        <end position="277"/>
    </location>
</feature>
<reference evidence="2 3" key="1">
    <citation type="submission" date="2017-10" db="EMBL/GenBank/DDBJ databases">
        <title>Comparative genomics in systemic dimorphic fungi from Ajellomycetaceae.</title>
        <authorList>
            <person name="Munoz J.F."/>
            <person name="Mcewen J.G."/>
            <person name="Clay O.K."/>
            <person name="Cuomo C.A."/>
        </authorList>
    </citation>
    <scope>NUCLEOTIDE SEQUENCE [LARGE SCALE GENOMIC DNA]</scope>
    <source>
        <strain evidence="2 3">UAMH7299</strain>
    </source>
</reference>
<dbReference type="Proteomes" id="UP000224634">
    <property type="component" value="Unassembled WGS sequence"/>
</dbReference>
<protein>
    <submittedName>
        <fullName evidence="2">Uncharacterized protein</fullName>
    </submittedName>
</protein>
<gene>
    <name evidence="2" type="ORF">AJ80_01567</name>
</gene>
<feature type="region of interest" description="Disordered" evidence="1">
    <location>
        <begin position="316"/>
        <end position="354"/>
    </location>
</feature>
<accession>A0A2B7Z0F5</accession>
<feature type="compositionally biased region" description="Acidic residues" evidence="1">
    <location>
        <begin position="316"/>
        <end position="331"/>
    </location>
</feature>
<dbReference type="EMBL" id="PDNA01000013">
    <property type="protein sequence ID" value="PGH26801.1"/>
    <property type="molecule type" value="Genomic_DNA"/>
</dbReference>
<evidence type="ECO:0000256" key="1">
    <source>
        <dbReference type="SAM" id="MobiDB-lite"/>
    </source>
</evidence>
<evidence type="ECO:0000313" key="2">
    <source>
        <dbReference type="EMBL" id="PGH26801.1"/>
    </source>
</evidence>
<name>A0A2B7Z0F5_POLH7</name>
<keyword evidence="3" id="KW-1185">Reference proteome</keyword>
<dbReference type="OrthoDB" id="4192742at2759"/>
<comment type="caution">
    <text evidence="2">The sequence shown here is derived from an EMBL/GenBank/DDBJ whole genome shotgun (WGS) entry which is preliminary data.</text>
</comment>
<evidence type="ECO:0000313" key="3">
    <source>
        <dbReference type="Proteomes" id="UP000224634"/>
    </source>
</evidence>
<dbReference type="STRING" id="1447883.A0A2B7Z0F5"/>
<feature type="region of interest" description="Disordered" evidence="1">
    <location>
        <begin position="31"/>
        <end position="96"/>
    </location>
</feature>
<feature type="compositionally biased region" description="Basic and acidic residues" evidence="1">
    <location>
        <begin position="262"/>
        <end position="272"/>
    </location>
</feature>
<proteinExistence type="predicted"/>